<comment type="cofactor">
    <cofactor evidence="1">
        <name>Zn(2+)</name>
        <dbReference type="ChEBI" id="CHEBI:29105"/>
    </cofactor>
</comment>
<evidence type="ECO:0000256" key="8">
    <source>
        <dbReference type="SAM" id="SignalP"/>
    </source>
</evidence>
<dbReference type="Pfam" id="PF01551">
    <property type="entry name" value="Peptidase_M23"/>
    <property type="match status" value="1"/>
</dbReference>
<accession>A0ABV9Z7B7</accession>
<keyword evidence="11" id="KW-1185">Reference proteome</keyword>
<evidence type="ECO:0000256" key="4">
    <source>
        <dbReference type="ARBA" id="ARBA00022801"/>
    </source>
</evidence>
<evidence type="ECO:0000256" key="1">
    <source>
        <dbReference type="ARBA" id="ARBA00001947"/>
    </source>
</evidence>
<dbReference type="InterPro" id="IPR016047">
    <property type="entry name" value="M23ase_b-sheet_dom"/>
</dbReference>
<evidence type="ECO:0000259" key="9">
    <source>
        <dbReference type="Pfam" id="PF01551"/>
    </source>
</evidence>
<dbReference type="SUPFAM" id="SSF51261">
    <property type="entry name" value="Duplicated hybrid motif"/>
    <property type="match status" value="1"/>
</dbReference>
<protein>
    <submittedName>
        <fullName evidence="10">Murein hydrolase activator EnvC family protein</fullName>
    </submittedName>
</protein>
<dbReference type="PANTHER" id="PTHR21666">
    <property type="entry name" value="PEPTIDASE-RELATED"/>
    <property type="match status" value="1"/>
</dbReference>
<keyword evidence="3" id="KW-0479">Metal-binding</keyword>
<keyword evidence="6" id="KW-0482">Metalloprotease</keyword>
<dbReference type="InterPro" id="IPR050570">
    <property type="entry name" value="Cell_wall_metabolism_enzyme"/>
</dbReference>
<feature type="coiled-coil region" evidence="7">
    <location>
        <begin position="220"/>
        <end position="254"/>
    </location>
</feature>
<evidence type="ECO:0000313" key="11">
    <source>
        <dbReference type="Proteomes" id="UP001595796"/>
    </source>
</evidence>
<gene>
    <name evidence="10" type="ORF">ACFPFW_17475</name>
</gene>
<dbReference type="Gene3D" id="2.70.70.10">
    <property type="entry name" value="Glucose Permease (Domain IIA)"/>
    <property type="match status" value="1"/>
</dbReference>
<name>A0ABV9Z7B7_9HYPH</name>
<evidence type="ECO:0000256" key="7">
    <source>
        <dbReference type="SAM" id="Coils"/>
    </source>
</evidence>
<evidence type="ECO:0000256" key="6">
    <source>
        <dbReference type="ARBA" id="ARBA00023049"/>
    </source>
</evidence>
<evidence type="ECO:0000313" key="10">
    <source>
        <dbReference type="EMBL" id="MFC5069808.1"/>
    </source>
</evidence>
<sequence>MRRYSGSLLLRGLFVAGLCSAPVLAQAQDQQSDPEIRQKELQDRKGELERSKKSETAIHAEIEVLSRERAELNADLVRTAGKIRDTETKMSATEQRLTDLGEDEADVRKKLDGSRAVVAELLAALQRMGRQPPPALLVQPEDALTSVRSAMLLGTVLPEIREQTEELAQDLAELNRVRNDISVERNRLTADRADLDASQARLKLLVDARQRRQEEREKALVEEQDRSQQLSREVKSLEDLIARMERDVATARDAAAAAAAAQPPVNPGRSDFAALNDPGRMSPAIAFSSARGMLPLPASGERIFGFGEDDEFGGQRKGVSILTRAAAQVTAPCDGWVVYAGPFRSYGQLLILNAGGGYHVLLAGMDKIDVSLGQFVLTGEPVAQMGENSKVASLVTANSAQPVLYVEFRKDGQSIDPSPWWASSTAEKVRG</sequence>
<feature type="signal peptide" evidence="8">
    <location>
        <begin position="1"/>
        <end position="27"/>
    </location>
</feature>
<feature type="domain" description="M23ase beta-sheet core" evidence="9">
    <location>
        <begin position="316"/>
        <end position="417"/>
    </location>
</feature>
<dbReference type="EMBL" id="JBHSJF010000008">
    <property type="protein sequence ID" value="MFC5069808.1"/>
    <property type="molecule type" value="Genomic_DNA"/>
</dbReference>
<evidence type="ECO:0000256" key="2">
    <source>
        <dbReference type="ARBA" id="ARBA00022670"/>
    </source>
</evidence>
<keyword evidence="5" id="KW-0862">Zinc</keyword>
<dbReference type="InterPro" id="IPR011055">
    <property type="entry name" value="Dup_hybrid_motif"/>
</dbReference>
<dbReference type="PANTHER" id="PTHR21666:SF288">
    <property type="entry name" value="CELL DIVISION PROTEIN YTFB"/>
    <property type="match status" value="1"/>
</dbReference>
<dbReference type="RefSeq" id="WP_379771716.1">
    <property type="nucleotide sequence ID" value="NZ_JBHSJF010000008.1"/>
</dbReference>
<dbReference type="Gene3D" id="6.10.250.3150">
    <property type="match status" value="1"/>
</dbReference>
<dbReference type="GO" id="GO:0016787">
    <property type="term" value="F:hydrolase activity"/>
    <property type="evidence" value="ECO:0007669"/>
    <property type="project" value="UniProtKB-KW"/>
</dbReference>
<keyword evidence="2" id="KW-0645">Protease</keyword>
<dbReference type="Proteomes" id="UP001595796">
    <property type="component" value="Unassembled WGS sequence"/>
</dbReference>
<evidence type="ECO:0000256" key="3">
    <source>
        <dbReference type="ARBA" id="ARBA00022723"/>
    </source>
</evidence>
<reference evidence="11" key="1">
    <citation type="journal article" date="2019" name="Int. J. Syst. Evol. Microbiol.">
        <title>The Global Catalogue of Microorganisms (GCM) 10K type strain sequencing project: providing services to taxonomists for standard genome sequencing and annotation.</title>
        <authorList>
            <consortium name="The Broad Institute Genomics Platform"/>
            <consortium name="The Broad Institute Genome Sequencing Center for Infectious Disease"/>
            <person name="Wu L."/>
            <person name="Ma J."/>
        </authorList>
    </citation>
    <scope>NUCLEOTIDE SEQUENCE [LARGE SCALE GENOMIC DNA]</scope>
    <source>
        <strain evidence="11">CGMCC 1.16444</strain>
    </source>
</reference>
<keyword evidence="7" id="KW-0175">Coiled coil</keyword>
<feature type="chain" id="PRO_5045417381" evidence="8">
    <location>
        <begin position="28"/>
        <end position="431"/>
    </location>
</feature>
<evidence type="ECO:0000256" key="5">
    <source>
        <dbReference type="ARBA" id="ARBA00022833"/>
    </source>
</evidence>
<organism evidence="10 11">
    <name type="scientific">Flaviflagellibacter deserti</name>
    <dbReference type="NCBI Taxonomy" id="2267266"/>
    <lineage>
        <taxon>Bacteria</taxon>
        <taxon>Pseudomonadati</taxon>
        <taxon>Pseudomonadota</taxon>
        <taxon>Alphaproteobacteria</taxon>
        <taxon>Hyphomicrobiales</taxon>
        <taxon>Flaviflagellibacter</taxon>
    </lineage>
</organism>
<dbReference type="CDD" id="cd12797">
    <property type="entry name" value="M23_peptidase"/>
    <property type="match status" value="1"/>
</dbReference>
<proteinExistence type="predicted"/>
<keyword evidence="8" id="KW-0732">Signal</keyword>
<keyword evidence="4 10" id="KW-0378">Hydrolase</keyword>
<comment type="caution">
    <text evidence="10">The sequence shown here is derived from an EMBL/GenBank/DDBJ whole genome shotgun (WGS) entry which is preliminary data.</text>
</comment>